<evidence type="ECO:0000313" key="6">
    <source>
        <dbReference type="Proteomes" id="UP000006039"/>
    </source>
</evidence>
<feature type="compositionally biased region" description="Polar residues" evidence="2">
    <location>
        <begin position="95"/>
        <end position="109"/>
    </location>
</feature>
<feature type="compositionally biased region" description="Low complexity" evidence="2">
    <location>
        <begin position="136"/>
        <end position="149"/>
    </location>
</feature>
<dbReference type="eggNOG" id="ENOG502RUE1">
    <property type="taxonomic scope" value="Eukaryota"/>
</dbReference>
<evidence type="ECO:0000256" key="2">
    <source>
        <dbReference type="SAM" id="MobiDB-lite"/>
    </source>
</evidence>
<dbReference type="InterPro" id="IPR009009">
    <property type="entry name" value="RlpA-like_DPBB"/>
</dbReference>
<evidence type="ECO:0000313" key="5">
    <source>
        <dbReference type="EnsemblFungi" id="EJT76538"/>
    </source>
</evidence>
<protein>
    <recommendedName>
        <fullName evidence="3">RlpA-like protein double-psi beta-barrel domain-containing protein</fullName>
    </recommendedName>
</protein>
<evidence type="ECO:0000313" key="4">
    <source>
        <dbReference type="EMBL" id="EJT76538.1"/>
    </source>
</evidence>
<reference evidence="6" key="1">
    <citation type="submission" date="2010-07" db="EMBL/GenBank/DDBJ databases">
        <title>The genome sequence of Gaeumannomyces graminis var. tritici strain R3-111a-1.</title>
        <authorList>
            <consortium name="The Broad Institute Genome Sequencing Platform"/>
            <person name="Ma L.-J."/>
            <person name="Dead R."/>
            <person name="Young S."/>
            <person name="Zeng Q."/>
            <person name="Koehrsen M."/>
            <person name="Alvarado L."/>
            <person name="Berlin A."/>
            <person name="Chapman S.B."/>
            <person name="Chen Z."/>
            <person name="Freedman E."/>
            <person name="Gellesch M."/>
            <person name="Goldberg J."/>
            <person name="Griggs A."/>
            <person name="Gujja S."/>
            <person name="Heilman E.R."/>
            <person name="Heiman D."/>
            <person name="Hepburn T."/>
            <person name="Howarth C."/>
            <person name="Jen D."/>
            <person name="Larson L."/>
            <person name="Mehta T."/>
            <person name="Neiman D."/>
            <person name="Pearson M."/>
            <person name="Roberts A."/>
            <person name="Saif S."/>
            <person name="Shea T."/>
            <person name="Shenoy N."/>
            <person name="Sisk P."/>
            <person name="Stolte C."/>
            <person name="Sykes S."/>
            <person name="Walk T."/>
            <person name="White J."/>
            <person name="Yandava C."/>
            <person name="Haas B."/>
            <person name="Nusbaum C."/>
            <person name="Birren B."/>
        </authorList>
    </citation>
    <scope>NUCLEOTIDE SEQUENCE [LARGE SCALE GENOMIC DNA]</scope>
    <source>
        <strain evidence="6">R3-111a-1</strain>
    </source>
</reference>
<dbReference type="Pfam" id="PF03330">
    <property type="entry name" value="DPBB_1"/>
    <property type="match status" value="1"/>
</dbReference>
<feature type="compositionally biased region" description="Pro residues" evidence="2">
    <location>
        <begin position="54"/>
        <end position="63"/>
    </location>
</feature>
<dbReference type="InterPro" id="IPR036908">
    <property type="entry name" value="RlpA-like_sf"/>
</dbReference>
<evidence type="ECO:0000256" key="1">
    <source>
        <dbReference type="ARBA" id="ARBA00022729"/>
    </source>
</evidence>
<dbReference type="Gene3D" id="2.40.40.10">
    <property type="entry name" value="RlpA-like domain"/>
    <property type="match status" value="1"/>
</dbReference>
<reference evidence="5" key="5">
    <citation type="submission" date="2018-04" db="UniProtKB">
        <authorList>
            <consortium name="EnsemblFungi"/>
        </authorList>
    </citation>
    <scope>IDENTIFICATION</scope>
    <source>
        <strain evidence="5">R3-111a-1</strain>
    </source>
</reference>
<keyword evidence="1" id="KW-0732">Signal</keyword>
<sequence length="273" mass="29052">MADQPRPTPPQAPEPTYELEWESRVQQPKRRSRLSRLFPIGGGVAPEDPEAVAPAPPPPPPRRPSSFQRKPLTGATTPAAIPTPAAPSTSDDDLAQQTPLTKEAQQQHQPPLARDGAPVVAGQTEQEPANSDKAEAAAAGVGAARSSPRARLDSMMPPNRRHATARIPRRGRRPPPAPPGPRACGGSHGDGDMIVAVARSVFDAAANEGDGNPNNNPICGRRIRVERGDVSVDVAVVDRCEGCKPTDLDLSPSAFQRLAREGDGRVVGQWRWL</sequence>
<evidence type="ECO:0000259" key="3">
    <source>
        <dbReference type="Pfam" id="PF03330"/>
    </source>
</evidence>
<dbReference type="AlphaFoldDB" id="J3NYV5"/>
<dbReference type="InterPro" id="IPR051477">
    <property type="entry name" value="Expansin_CellWall"/>
</dbReference>
<proteinExistence type="predicted"/>
<dbReference type="CDD" id="cd22191">
    <property type="entry name" value="DPBB_RlpA_EXP_N-like"/>
    <property type="match status" value="1"/>
</dbReference>
<feature type="compositionally biased region" description="Basic residues" evidence="2">
    <location>
        <begin position="159"/>
        <end position="173"/>
    </location>
</feature>
<feature type="compositionally biased region" description="Pro residues" evidence="2">
    <location>
        <begin position="1"/>
        <end position="13"/>
    </location>
</feature>
<feature type="region of interest" description="Disordered" evidence="2">
    <location>
        <begin position="1"/>
        <end position="189"/>
    </location>
</feature>
<feature type="domain" description="RlpA-like protein double-psi beta-barrel" evidence="3">
    <location>
        <begin position="220"/>
        <end position="266"/>
    </location>
</feature>
<reference evidence="4" key="3">
    <citation type="submission" date="2010-09" db="EMBL/GenBank/DDBJ databases">
        <title>Annotation of Gaeumannomyces graminis var. tritici R3-111a-1.</title>
        <authorList>
            <consortium name="The Broad Institute Genome Sequencing Platform"/>
            <person name="Ma L.-J."/>
            <person name="Dead R."/>
            <person name="Young S.K."/>
            <person name="Zeng Q."/>
            <person name="Gargeya S."/>
            <person name="Fitzgerald M."/>
            <person name="Haas B."/>
            <person name="Abouelleil A."/>
            <person name="Alvarado L."/>
            <person name="Arachchi H.M."/>
            <person name="Berlin A."/>
            <person name="Brown A."/>
            <person name="Chapman S.B."/>
            <person name="Chen Z."/>
            <person name="Dunbar C."/>
            <person name="Freedman E."/>
            <person name="Gearin G."/>
            <person name="Gellesch M."/>
            <person name="Goldberg J."/>
            <person name="Griggs A."/>
            <person name="Gujja S."/>
            <person name="Heiman D."/>
            <person name="Howarth C."/>
            <person name="Larson L."/>
            <person name="Lui A."/>
            <person name="MacDonald P.J.P."/>
            <person name="Mehta T."/>
            <person name="Montmayeur A."/>
            <person name="Murphy C."/>
            <person name="Neiman D."/>
            <person name="Pearson M."/>
            <person name="Priest M."/>
            <person name="Roberts A."/>
            <person name="Saif S."/>
            <person name="Shea T."/>
            <person name="Shenoy N."/>
            <person name="Sisk P."/>
            <person name="Stolte C."/>
            <person name="Sykes S."/>
            <person name="Yandava C."/>
            <person name="Wortman J."/>
            <person name="Nusbaum C."/>
            <person name="Birren B."/>
        </authorList>
    </citation>
    <scope>NUCLEOTIDE SEQUENCE</scope>
    <source>
        <strain evidence="4">R3-111a-1</strain>
    </source>
</reference>
<reference evidence="5" key="4">
    <citation type="journal article" date="2015" name="G3 (Bethesda)">
        <title>Genome sequences of three phytopathogenic species of the Magnaporthaceae family of fungi.</title>
        <authorList>
            <person name="Okagaki L.H."/>
            <person name="Nunes C.C."/>
            <person name="Sailsbery J."/>
            <person name="Clay B."/>
            <person name="Brown D."/>
            <person name="John T."/>
            <person name="Oh Y."/>
            <person name="Young N."/>
            <person name="Fitzgerald M."/>
            <person name="Haas B.J."/>
            <person name="Zeng Q."/>
            <person name="Young S."/>
            <person name="Adiconis X."/>
            <person name="Fan L."/>
            <person name="Levin J.Z."/>
            <person name="Mitchell T.K."/>
            <person name="Okubara P.A."/>
            <person name="Farman M.L."/>
            <person name="Kohn L.M."/>
            <person name="Birren B."/>
            <person name="Ma L.-J."/>
            <person name="Dean R.A."/>
        </authorList>
    </citation>
    <scope>NUCLEOTIDE SEQUENCE</scope>
    <source>
        <strain evidence="5">R3-111a-1</strain>
    </source>
</reference>
<dbReference type="PANTHER" id="PTHR31836:SF28">
    <property type="entry name" value="SRCR DOMAIN-CONTAINING PROTEIN-RELATED"/>
    <property type="match status" value="1"/>
</dbReference>
<dbReference type="GeneID" id="20346915"/>
<dbReference type="SUPFAM" id="SSF50685">
    <property type="entry name" value="Barwin-like endoglucanases"/>
    <property type="match status" value="1"/>
</dbReference>
<dbReference type="EMBL" id="GL385397">
    <property type="protein sequence ID" value="EJT76538.1"/>
    <property type="molecule type" value="Genomic_DNA"/>
</dbReference>
<dbReference type="STRING" id="644352.J3NYV5"/>
<keyword evidence="6" id="KW-1185">Reference proteome</keyword>
<dbReference type="EnsemblFungi" id="EJT76538">
    <property type="protein sequence ID" value="EJT76538"/>
    <property type="gene ID" value="GGTG_06457"/>
</dbReference>
<name>J3NYV5_GAET3</name>
<gene>
    <name evidence="5" type="primary">20346915</name>
    <name evidence="4" type="ORF">GGTG_06457</name>
</gene>
<feature type="compositionally biased region" description="Low complexity" evidence="2">
    <location>
        <begin position="71"/>
        <end position="89"/>
    </location>
</feature>
<reference evidence="4" key="2">
    <citation type="submission" date="2010-07" db="EMBL/GenBank/DDBJ databases">
        <authorList>
            <consortium name="The Broad Institute Genome Sequencing Platform"/>
            <consortium name="Broad Institute Genome Sequencing Center for Infectious Disease"/>
            <person name="Ma L.-J."/>
            <person name="Dead R."/>
            <person name="Young S."/>
            <person name="Zeng Q."/>
            <person name="Koehrsen M."/>
            <person name="Alvarado L."/>
            <person name="Berlin A."/>
            <person name="Chapman S.B."/>
            <person name="Chen Z."/>
            <person name="Freedman E."/>
            <person name="Gellesch M."/>
            <person name="Goldberg J."/>
            <person name="Griggs A."/>
            <person name="Gujja S."/>
            <person name="Heilman E.R."/>
            <person name="Heiman D."/>
            <person name="Hepburn T."/>
            <person name="Howarth C."/>
            <person name="Jen D."/>
            <person name="Larson L."/>
            <person name="Mehta T."/>
            <person name="Neiman D."/>
            <person name="Pearson M."/>
            <person name="Roberts A."/>
            <person name="Saif S."/>
            <person name="Shea T."/>
            <person name="Shenoy N."/>
            <person name="Sisk P."/>
            <person name="Stolte C."/>
            <person name="Sykes S."/>
            <person name="Walk T."/>
            <person name="White J."/>
            <person name="Yandava C."/>
            <person name="Haas B."/>
            <person name="Nusbaum C."/>
            <person name="Birren B."/>
        </authorList>
    </citation>
    <scope>NUCLEOTIDE SEQUENCE</scope>
    <source>
        <strain evidence="4">R3-111a-1</strain>
    </source>
</reference>
<dbReference type="HOGENOM" id="CLU_1019583_0_0_1"/>
<dbReference type="OrthoDB" id="623670at2759"/>
<dbReference type="PANTHER" id="PTHR31836">
    <property type="match status" value="1"/>
</dbReference>
<dbReference type="RefSeq" id="XP_009222538.1">
    <property type="nucleotide sequence ID" value="XM_009224274.1"/>
</dbReference>
<dbReference type="VEuPathDB" id="FungiDB:GGTG_06457"/>
<organism evidence="4">
    <name type="scientific">Gaeumannomyces tritici (strain R3-111a-1)</name>
    <name type="common">Wheat and barley take-all root rot fungus</name>
    <name type="synonym">Gaeumannomyces graminis var. tritici</name>
    <dbReference type="NCBI Taxonomy" id="644352"/>
    <lineage>
        <taxon>Eukaryota</taxon>
        <taxon>Fungi</taxon>
        <taxon>Dikarya</taxon>
        <taxon>Ascomycota</taxon>
        <taxon>Pezizomycotina</taxon>
        <taxon>Sordariomycetes</taxon>
        <taxon>Sordariomycetidae</taxon>
        <taxon>Magnaporthales</taxon>
        <taxon>Magnaporthaceae</taxon>
        <taxon>Gaeumannomyces</taxon>
    </lineage>
</organism>
<dbReference type="Proteomes" id="UP000006039">
    <property type="component" value="Unassembled WGS sequence"/>
</dbReference>
<accession>J3NYV5</accession>